<dbReference type="NCBIfam" id="NF038308">
    <property type="entry name" value="RNA_repair_RtcR"/>
    <property type="match status" value="1"/>
</dbReference>
<dbReference type="SMART" id="SM00382">
    <property type="entry name" value="AAA"/>
    <property type="match status" value="1"/>
</dbReference>
<dbReference type="InterPro" id="IPR002078">
    <property type="entry name" value="Sigma_54_int"/>
</dbReference>
<reference evidence="4 5" key="1">
    <citation type="journal article" date="2005" name="Nucleic Acids Res.">
        <title>Genomic blueprint of Hahella chejuensis, a marine microbe producing an algicidal agent.</title>
        <authorList>
            <person name="Jeong H."/>
            <person name="Yim J.H."/>
            <person name="Lee C."/>
            <person name="Choi S.-H."/>
            <person name="Park Y.K."/>
            <person name="Yoon S.H."/>
            <person name="Hur C.-G."/>
            <person name="Kang H.-Y."/>
            <person name="Kim D."/>
            <person name="Lee H.H."/>
            <person name="Park K.H."/>
            <person name="Park S.-H."/>
            <person name="Park H.-S."/>
            <person name="Lee H.K."/>
            <person name="Oh T.K."/>
            <person name="Kim J.F."/>
        </authorList>
    </citation>
    <scope>NUCLEOTIDE SEQUENCE [LARGE SCALE GENOMIC DNA]</scope>
    <source>
        <strain evidence="4 5">KCTC 2396</strain>
    </source>
</reference>
<dbReference type="Proteomes" id="UP000000238">
    <property type="component" value="Chromosome"/>
</dbReference>
<dbReference type="RefSeq" id="WP_011399226.1">
    <property type="nucleotide sequence ID" value="NC_007645.1"/>
</dbReference>
<dbReference type="PANTHER" id="PTHR32071">
    <property type="entry name" value="TRANSCRIPTIONAL REGULATORY PROTEIN"/>
    <property type="match status" value="1"/>
</dbReference>
<dbReference type="Pfam" id="PF06956">
    <property type="entry name" value="RtcR"/>
    <property type="match status" value="1"/>
</dbReference>
<dbReference type="Gene3D" id="3.40.50.300">
    <property type="entry name" value="P-loop containing nucleotide triphosphate hydrolases"/>
    <property type="match status" value="1"/>
</dbReference>
<dbReference type="AlphaFoldDB" id="Q2SB11"/>
<gene>
    <name evidence="4" type="ordered locus">HCH_05501</name>
</gene>
<keyword evidence="1" id="KW-0547">Nucleotide-binding</keyword>
<evidence type="ECO:0000313" key="5">
    <source>
        <dbReference type="Proteomes" id="UP000000238"/>
    </source>
</evidence>
<dbReference type="InterPro" id="IPR058031">
    <property type="entry name" value="AAA_lid_NorR"/>
</dbReference>
<evidence type="ECO:0000256" key="1">
    <source>
        <dbReference type="ARBA" id="ARBA00022741"/>
    </source>
</evidence>
<dbReference type="SUPFAM" id="SSF52540">
    <property type="entry name" value="P-loop containing nucleoside triphosphate hydrolases"/>
    <property type="match status" value="1"/>
</dbReference>
<dbReference type="STRING" id="349521.HCH_05501"/>
<dbReference type="InterPro" id="IPR027417">
    <property type="entry name" value="P-loop_NTPase"/>
</dbReference>
<dbReference type="HOGENOM" id="CLU_039506_0_0_6"/>
<dbReference type="InterPro" id="IPR009715">
    <property type="entry name" value="RtcR"/>
</dbReference>
<name>Q2SB11_HAHCH</name>
<dbReference type="Gene3D" id="1.10.8.60">
    <property type="match status" value="1"/>
</dbReference>
<dbReference type="GO" id="GO:0005524">
    <property type="term" value="F:ATP binding"/>
    <property type="evidence" value="ECO:0007669"/>
    <property type="project" value="UniProtKB-KW"/>
</dbReference>
<dbReference type="CDD" id="cd00009">
    <property type="entry name" value="AAA"/>
    <property type="match status" value="1"/>
</dbReference>
<keyword evidence="5" id="KW-1185">Reference proteome</keyword>
<keyword evidence="2" id="KW-0067">ATP-binding</keyword>
<protein>
    <submittedName>
        <fullName evidence="4">Sigma54-dependent transcription regulator RtcR</fullName>
    </submittedName>
</protein>
<dbReference type="InterPro" id="IPR017183">
    <property type="entry name" value="Sigma54_dep_tscrpt_act_RtcR"/>
</dbReference>
<dbReference type="InterPro" id="IPR003593">
    <property type="entry name" value="AAA+_ATPase"/>
</dbReference>
<dbReference type="Pfam" id="PF25601">
    <property type="entry name" value="AAA_lid_14"/>
    <property type="match status" value="1"/>
</dbReference>
<proteinExistence type="predicted"/>
<dbReference type="PANTHER" id="PTHR32071:SF14">
    <property type="entry name" value="TRANSCRIPTIONAL REGULATORY PROTEIN RTCR"/>
    <property type="match status" value="1"/>
</dbReference>
<evidence type="ECO:0000256" key="2">
    <source>
        <dbReference type="ARBA" id="ARBA00022840"/>
    </source>
</evidence>
<dbReference type="KEGG" id="hch:HCH_05501"/>
<accession>Q2SB11</accession>
<sequence>MAIRKRKHKVVFGFLGSTMDAVSRRRGKYEKRWQRWRPTVSIAQHPEAFPVDRLVLLYNPQDRELADEVIADIGDVAPKLQVDLQQLDFDAPWDLHKVFPKLYQFIDGYPFDTEKEEYFFHITTGSHIQQISIFLSVGARYFPGKLLQTAPSRDHEGGSKVEVIDLDNAPRSVAEIFSQSRKRDTDYLKSGIDTRNADFNQLIKQIETVAIRTRAPILITGPTGAGKSRLGSRIYELKRKRQDVKGAFVEVNCATLRGDNAMSALFGHRKGAFTGAVEKRDGLLKEADGGVLFLDEIGELPLDEQAMLLRAIEDKRFFPLGADKEENSDFQLIAGTNRDLRKDVIDGRFREDLFSRINLWTYRLPGLAERHEDIEPNLDYELQRFERENGIRVRFSQESRKRYLKFACSLSALWKGNFRDLNASVTRMATLAEAGEIDVALVESEMERLGYLWGMELRSTTQQVEAILLENLLSPEQIEEMDHLDQVQLEAVVRACRDSSSAAEAGRRLFAASRLKKRRLNDSQRVAAILDKYGLHFDQIKNAW</sequence>
<feature type="domain" description="Sigma-54 factor interaction" evidence="3">
    <location>
        <begin position="192"/>
        <end position="430"/>
    </location>
</feature>
<dbReference type="EMBL" id="CP000155">
    <property type="protein sequence ID" value="ABC32163.1"/>
    <property type="molecule type" value="Genomic_DNA"/>
</dbReference>
<evidence type="ECO:0000313" key="4">
    <source>
        <dbReference type="EMBL" id="ABC32163.1"/>
    </source>
</evidence>
<evidence type="ECO:0000259" key="3">
    <source>
        <dbReference type="PROSITE" id="PS50045"/>
    </source>
</evidence>
<dbReference type="eggNOG" id="COG4650">
    <property type="taxonomic scope" value="Bacteria"/>
</dbReference>
<dbReference type="PROSITE" id="PS50045">
    <property type="entry name" value="SIGMA54_INTERACT_4"/>
    <property type="match status" value="1"/>
</dbReference>
<dbReference type="Pfam" id="PF00158">
    <property type="entry name" value="Sigma54_activat"/>
    <property type="match status" value="1"/>
</dbReference>
<organism evidence="4 5">
    <name type="scientific">Hahella chejuensis (strain KCTC 2396)</name>
    <dbReference type="NCBI Taxonomy" id="349521"/>
    <lineage>
        <taxon>Bacteria</taxon>
        <taxon>Pseudomonadati</taxon>
        <taxon>Pseudomonadota</taxon>
        <taxon>Gammaproteobacteria</taxon>
        <taxon>Oceanospirillales</taxon>
        <taxon>Hahellaceae</taxon>
        <taxon>Hahella</taxon>
    </lineage>
</organism>
<dbReference type="GO" id="GO:0003700">
    <property type="term" value="F:DNA-binding transcription factor activity"/>
    <property type="evidence" value="ECO:0007669"/>
    <property type="project" value="InterPro"/>
</dbReference>
<dbReference type="PIRSF" id="PIRSF037354">
    <property type="entry name" value="Txn_actvtr_RtcR"/>
    <property type="match status" value="1"/>
</dbReference>